<dbReference type="InterPro" id="IPR050092">
    <property type="entry name" value="RNase_H"/>
</dbReference>
<keyword evidence="8 10" id="KW-0378">Hydrolase</keyword>
<reference evidence="12 13" key="1">
    <citation type="journal article" date="2016" name="Nat. Commun.">
        <title>Thousands of microbial genomes shed light on interconnected biogeochemical processes in an aquifer system.</title>
        <authorList>
            <person name="Anantharaman K."/>
            <person name="Brown C.T."/>
            <person name="Hug L.A."/>
            <person name="Sharon I."/>
            <person name="Castelle C.J."/>
            <person name="Probst A.J."/>
            <person name="Thomas B.C."/>
            <person name="Singh A."/>
            <person name="Wilkins M.J."/>
            <person name="Karaoz U."/>
            <person name="Brodie E.L."/>
            <person name="Williams K.H."/>
            <person name="Hubbard S.S."/>
            <person name="Banfield J.F."/>
        </authorList>
    </citation>
    <scope>NUCLEOTIDE SEQUENCE [LARGE SCALE GENOMIC DNA]</scope>
</reference>
<accession>A0A1G2V764</accession>
<feature type="binding site" evidence="10">
    <location>
        <position position="45"/>
    </location>
    <ligand>
        <name>Mg(2+)</name>
        <dbReference type="ChEBI" id="CHEBI:18420"/>
        <label>1</label>
    </ligand>
</feature>
<comment type="cofactor">
    <cofactor evidence="10">
        <name>Mg(2+)</name>
        <dbReference type="ChEBI" id="CHEBI:18420"/>
    </cofactor>
    <text evidence="10">Binds 1 Mg(2+) ion per subunit. May bind a second metal ion at a regulatory site, or after substrate binding.</text>
</comment>
<dbReference type="InterPro" id="IPR012337">
    <property type="entry name" value="RNaseH-like_sf"/>
</dbReference>
<dbReference type="InterPro" id="IPR022892">
    <property type="entry name" value="RNaseHI"/>
</dbReference>
<keyword evidence="6 10" id="KW-0479">Metal-binding</keyword>
<evidence type="ECO:0000256" key="6">
    <source>
        <dbReference type="ARBA" id="ARBA00022723"/>
    </source>
</evidence>
<feature type="binding site" evidence="10">
    <location>
        <position position="7"/>
    </location>
    <ligand>
        <name>Mg(2+)</name>
        <dbReference type="ChEBI" id="CHEBI:18420"/>
        <label>1</label>
    </ligand>
</feature>
<keyword evidence="9 10" id="KW-0460">Magnesium</keyword>
<dbReference type="AlphaFoldDB" id="A0A1G2V764"/>
<name>A0A1G2V764_9BACT</name>
<comment type="subunit">
    <text evidence="3 10">Monomer.</text>
</comment>
<feature type="domain" description="RNase H type-1" evidence="11">
    <location>
        <begin position="1"/>
        <end position="144"/>
    </location>
</feature>
<evidence type="ECO:0000259" key="11">
    <source>
        <dbReference type="PROSITE" id="PS50879"/>
    </source>
</evidence>
<comment type="caution">
    <text evidence="12">The sequence shown here is derived from an EMBL/GenBank/DDBJ whole genome shotgun (WGS) entry which is preliminary data.</text>
</comment>
<feature type="binding site" evidence="10">
    <location>
        <position position="72"/>
    </location>
    <ligand>
        <name>Mg(2+)</name>
        <dbReference type="ChEBI" id="CHEBI:18420"/>
        <label>1</label>
    </ligand>
</feature>
<keyword evidence="7 10" id="KW-0255">Endonuclease</keyword>
<sequence length="159" mass="18105">MITIYTDGASRGNPGPGGWGGVIVNEDWVIEMGGSDPHTTNNKMELTACIRSLEFTIFNSQFSNKPIQIYTDSEYVMKGITEWIHRWQRKGWKTANRKPVLNQDLWQKLIELTEGKNIEWKYVAGHAGIPLNERADEIATSFADNLNPSLYDGPRDKYK</sequence>
<dbReference type="Proteomes" id="UP000176868">
    <property type="component" value="Unassembled WGS sequence"/>
</dbReference>
<dbReference type="GO" id="GO:0043137">
    <property type="term" value="P:DNA replication, removal of RNA primer"/>
    <property type="evidence" value="ECO:0007669"/>
    <property type="project" value="TreeGrafter"/>
</dbReference>
<evidence type="ECO:0000256" key="2">
    <source>
        <dbReference type="ARBA" id="ARBA00005300"/>
    </source>
</evidence>
<evidence type="ECO:0000256" key="3">
    <source>
        <dbReference type="ARBA" id="ARBA00011245"/>
    </source>
</evidence>
<protein>
    <recommendedName>
        <fullName evidence="4 10">Ribonuclease H</fullName>
        <shortName evidence="10">RNase H</shortName>
        <ecNumber evidence="4 10">3.1.26.4</ecNumber>
    </recommendedName>
</protein>
<dbReference type="GO" id="GO:0003676">
    <property type="term" value="F:nucleic acid binding"/>
    <property type="evidence" value="ECO:0007669"/>
    <property type="project" value="InterPro"/>
</dbReference>
<evidence type="ECO:0000256" key="5">
    <source>
        <dbReference type="ARBA" id="ARBA00022722"/>
    </source>
</evidence>
<dbReference type="GO" id="GO:0004523">
    <property type="term" value="F:RNA-DNA hybrid ribonuclease activity"/>
    <property type="evidence" value="ECO:0007669"/>
    <property type="project" value="UniProtKB-UniRule"/>
</dbReference>
<keyword evidence="10" id="KW-0963">Cytoplasm</keyword>
<evidence type="ECO:0000256" key="8">
    <source>
        <dbReference type="ARBA" id="ARBA00022801"/>
    </source>
</evidence>
<comment type="subcellular location">
    <subcellularLocation>
        <location evidence="10">Cytoplasm</location>
    </subcellularLocation>
</comment>
<dbReference type="SUPFAM" id="SSF53098">
    <property type="entry name" value="Ribonuclease H-like"/>
    <property type="match status" value="1"/>
</dbReference>
<dbReference type="EMBL" id="MHWZ01000020">
    <property type="protein sequence ID" value="OHB17467.1"/>
    <property type="molecule type" value="Genomic_DNA"/>
</dbReference>
<dbReference type="HAMAP" id="MF_00042">
    <property type="entry name" value="RNase_H"/>
    <property type="match status" value="1"/>
</dbReference>
<dbReference type="InterPro" id="IPR002156">
    <property type="entry name" value="RNaseH_domain"/>
</dbReference>
<evidence type="ECO:0000313" key="13">
    <source>
        <dbReference type="Proteomes" id="UP000176868"/>
    </source>
</evidence>
<dbReference type="PROSITE" id="PS50879">
    <property type="entry name" value="RNASE_H_1"/>
    <property type="match status" value="1"/>
</dbReference>
<dbReference type="InterPro" id="IPR036397">
    <property type="entry name" value="RNaseH_sf"/>
</dbReference>
<keyword evidence="5 10" id="KW-0540">Nuclease</keyword>
<evidence type="ECO:0000256" key="4">
    <source>
        <dbReference type="ARBA" id="ARBA00012180"/>
    </source>
</evidence>
<dbReference type="Gene3D" id="3.30.420.10">
    <property type="entry name" value="Ribonuclease H-like superfamily/Ribonuclease H"/>
    <property type="match status" value="1"/>
</dbReference>
<comment type="function">
    <text evidence="10">Endonuclease that specifically degrades the RNA of RNA-DNA hybrids.</text>
</comment>
<dbReference type="STRING" id="1802782.A2544_02645"/>
<comment type="similarity">
    <text evidence="2 10">Belongs to the RNase H family.</text>
</comment>
<dbReference type="PANTHER" id="PTHR10642:SF26">
    <property type="entry name" value="RIBONUCLEASE H1"/>
    <property type="match status" value="1"/>
</dbReference>
<proteinExistence type="inferred from homology"/>
<dbReference type="GO" id="GO:0000287">
    <property type="term" value="F:magnesium ion binding"/>
    <property type="evidence" value="ECO:0007669"/>
    <property type="project" value="UniProtKB-UniRule"/>
</dbReference>
<feature type="binding site" evidence="10">
    <location>
        <position position="7"/>
    </location>
    <ligand>
        <name>Mg(2+)</name>
        <dbReference type="ChEBI" id="CHEBI:18420"/>
        <label>2</label>
    </ligand>
</feature>
<dbReference type="CDD" id="cd09278">
    <property type="entry name" value="RNase_HI_prokaryote_like"/>
    <property type="match status" value="1"/>
</dbReference>
<organism evidence="12 13">
    <name type="scientific">Candidatus Zambryskibacteria bacterium RIFOXYD2_FULL_43_10</name>
    <dbReference type="NCBI Taxonomy" id="1802782"/>
    <lineage>
        <taxon>Bacteria</taxon>
        <taxon>Candidatus Zambryskiibacteriota</taxon>
    </lineage>
</organism>
<dbReference type="Pfam" id="PF00075">
    <property type="entry name" value="RNase_H"/>
    <property type="match status" value="1"/>
</dbReference>
<feature type="binding site" evidence="10">
    <location>
        <position position="136"/>
    </location>
    <ligand>
        <name>Mg(2+)</name>
        <dbReference type="ChEBI" id="CHEBI:18420"/>
        <label>2</label>
    </ligand>
</feature>
<evidence type="ECO:0000313" key="12">
    <source>
        <dbReference type="EMBL" id="OHB17467.1"/>
    </source>
</evidence>
<dbReference type="EC" id="3.1.26.4" evidence="4 10"/>
<evidence type="ECO:0000256" key="10">
    <source>
        <dbReference type="HAMAP-Rule" id="MF_00042"/>
    </source>
</evidence>
<evidence type="ECO:0000256" key="1">
    <source>
        <dbReference type="ARBA" id="ARBA00000077"/>
    </source>
</evidence>
<gene>
    <name evidence="10" type="primary">rnhA</name>
    <name evidence="12" type="ORF">A2544_02645</name>
</gene>
<comment type="catalytic activity">
    <reaction evidence="1 10">
        <text>Endonucleolytic cleavage to 5'-phosphomonoester.</text>
        <dbReference type="EC" id="3.1.26.4"/>
    </reaction>
</comment>
<evidence type="ECO:0000256" key="9">
    <source>
        <dbReference type="ARBA" id="ARBA00022842"/>
    </source>
</evidence>
<dbReference type="PANTHER" id="PTHR10642">
    <property type="entry name" value="RIBONUCLEASE H1"/>
    <property type="match status" value="1"/>
</dbReference>
<dbReference type="GO" id="GO:0005737">
    <property type="term" value="C:cytoplasm"/>
    <property type="evidence" value="ECO:0007669"/>
    <property type="project" value="UniProtKB-SubCell"/>
</dbReference>
<evidence type="ECO:0000256" key="7">
    <source>
        <dbReference type="ARBA" id="ARBA00022759"/>
    </source>
</evidence>
<dbReference type="NCBIfam" id="NF001236">
    <property type="entry name" value="PRK00203.1"/>
    <property type="match status" value="1"/>
</dbReference>